<organism evidence="2 3">
    <name type="scientific">Microbacterium trichothecenolyticum</name>
    <name type="common">Aureobacterium trichothecenolyticum</name>
    <dbReference type="NCBI Taxonomy" id="69370"/>
    <lineage>
        <taxon>Bacteria</taxon>
        <taxon>Bacillati</taxon>
        <taxon>Actinomycetota</taxon>
        <taxon>Actinomycetes</taxon>
        <taxon>Micrococcales</taxon>
        <taxon>Microbacteriaceae</taxon>
        <taxon>Microbacterium</taxon>
    </lineage>
</organism>
<dbReference type="PANTHER" id="PTHR43194:SF2">
    <property type="entry name" value="PEROXISOMAL MEMBRANE PROTEIN LPX1"/>
    <property type="match status" value="1"/>
</dbReference>
<dbReference type="InterPro" id="IPR029058">
    <property type="entry name" value="AB_hydrolase_fold"/>
</dbReference>
<dbReference type="RefSeq" id="WP_307483634.1">
    <property type="nucleotide sequence ID" value="NZ_JAUTBF010000001.1"/>
</dbReference>
<name>A0ABU0TVL6_MICTR</name>
<evidence type="ECO:0000259" key="1">
    <source>
        <dbReference type="Pfam" id="PF12697"/>
    </source>
</evidence>
<evidence type="ECO:0000313" key="2">
    <source>
        <dbReference type="EMBL" id="MDQ1123708.1"/>
    </source>
</evidence>
<feature type="domain" description="AB hydrolase-1" evidence="1">
    <location>
        <begin position="23"/>
        <end position="232"/>
    </location>
</feature>
<evidence type="ECO:0000313" key="3">
    <source>
        <dbReference type="Proteomes" id="UP001226691"/>
    </source>
</evidence>
<keyword evidence="3" id="KW-1185">Reference proteome</keyword>
<dbReference type="EMBL" id="JAUTBF010000001">
    <property type="protein sequence ID" value="MDQ1123708.1"/>
    <property type="molecule type" value="Genomic_DNA"/>
</dbReference>
<dbReference type="PANTHER" id="PTHR43194">
    <property type="entry name" value="HYDROLASE ALPHA/BETA FOLD FAMILY"/>
    <property type="match status" value="1"/>
</dbReference>
<dbReference type="Pfam" id="PF12697">
    <property type="entry name" value="Abhydrolase_6"/>
    <property type="match status" value="1"/>
</dbReference>
<accession>A0ABU0TVL6</accession>
<dbReference type="InterPro" id="IPR000073">
    <property type="entry name" value="AB_hydrolase_1"/>
</dbReference>
<dbReference type="SUPFAM" id="SSF53474">
    <property type="entry name" value="alpha/beta-Hydrolases"/>
    <property type="match status" value="1"/>
</dbReference>
<proteinExistence type="predicted"/>
<comment type="caution">
    <text evidence="2">The sequence shown here is derived from an EMBL/GenBank/DDBJ whole genome shotgun (WGS) entry which is preliminary data.</text>
</comment>
<dbReference type="Proteomes" id="UP001226691">
    <property type="component" value="Unassembled WGS sequence"/>
</dbReference>
<protein>
    <submittedName>
        <fullName evidence="2">Pimeloyl-ACP methyl ester carboxylesterase</fullName>
    </submittedName>
</protein>
<sequence length="242" mass="26491">MIHAVEGLVFRSASNRRAGRAVFVLIHGIGMSHRYLRRLHAELATDADVHTIDLPGFGGLPTPDQTPDVGEMAQGLGVVLDELGVRRAVLVGHSMGAQWVVELAIRRPDLADAVVAIGPVTDDRRRGALTQALLLARDSALEPLGANAIVLTDYLRCGPVWYARQARHMLRYPLEERVSRLRMPLLVVRGGSDPIAREAWARRLSDRALSGTLCTVEGHRHLVQFTAATVVAARIRAFALDR</sequence>
<reference evidence="2 3" key="1">
    <citation type="submission" date="2023-07" db="EMBL/GenBank/DDBJ databases">
        <title>Functional and genomic diversity of the sorghum phyllosphere microbiome.</title>
        <authorList>
            <person name="Shade A."/>
        </authorList>
    </citation>
    <scope>NUCLEOTIDE SEQUENCE [LARGE SCALE GENOMIC DNA]</scope>
    <source>
        <strain evidence="2 3">SORGH_AS_1207</strain>
    </source>
</reference>
<gene>
    <name evidence="2" type="ORF">QE412_002281</name>
</gene>
<dbReference type="InterPro" id="IPR050228">
    <property type="entry name" value="Carboxylesterase_BioH"/>
</dbReference>
<dbReference type="Gene3D" id="3.40.50.1820">
    <property type="entry name" value="alpha/beta hydrolase"/>
    <property type="match status" value="1"/>
</dbReference>